<dbReference type="Gene3D" id="3.30.2090.10">
    <property type="entry name" value="Multidrug efflux transporter AcrB TolC docking domain, DN and DC subdomains"/>
    <property type="match status" value="2"/>
</dbReference>
<dbReference type="PANTHER" id="PTHR32063">
    <property type="match status" value="1"/>
</dbReference>
<feature type="transmembrane region" description="Helical" evidence="1">
    <location>
        <begin position="895"/>
        <end position="913"/>
    </location>
</feature>
<protein>
    <submittedName>
        <fullName evidence="2">AcrB/AcrD/AcrF family protein</fullName>
    </submittedName>
</protein>
<dbReference type="Gene3D" id="3.30.70.1430">
    <property type="entry name" value="Multidrug efflux transporter AcrB pore domain"/>
    <property type="match status" value="2"/>
</dbReference>
<dbReference type="Pfam" id="PF00873">
    <property type="entry name" value="ACR_tran"/>
    <property type="match status" value="1"/>
</dbReference>
<reference evidence="3" key="1">
    <citation type="journal article" date="2018" name="Front. Microbiol.">
        <title>Genome-Based Analysis Reveals the Taxonomy and Diversity of the Family Idiomarinaceae.</title>
        <authorList>
            <person name="Liu Y."/>
            <person name="Lai Q."/>
            <person name="Shao Z."/>
        </authorList>
    </citation>
    <scope>NUCLEOTIDE SEQUENCE [LARGE SCALE GENOMIC DNA]</scope>
    <source>
        <strain evidence="3">F23</strain>
    </source>
</reference>
<keyword evidence="1" id="KW-0472">Membrane</keyword>
<evidence type="ECO:0000313" key="2">
    <source>
        <dbReference type="EMBL" id="RUO57691.1"/>
    </source>
</evidence>
<keyword evidence="1" id="KW-1133">Transmembrane helix</keyword>
<feature type="transmembrane region" description="Helical" evidence="1">
    <location>
        <begin position="522"/>
        <end position="539"/>
    </location>
</feature>
<keyword evidence="3" id="KW-1185">Reference proteome</keyword>
<evidence type="ECO:0000256" key="1">
    <source>
        <dbReference type="SAM" id="Phobius"/>
    </source>
</evidence>
<dbReference type="SUPFAM" id="SSF82714">
    <property type="entry name" value="Multidrug efflux transporter AcrB TolC docking domain, DN and DC subdomains"/>
    <property type="match status" value="2"/>
</dbReference>
<comment type="caution">
    <text evidence="2">The sequence shown here is derived from an EMBL/GenBank/DDBJ whole genome shotgun (WGS) entry which is preliminary data.</text>
</comment>
<feature type="transmembrane region" description="Helical" evidence="1">
    <location>
        <begin position="337"/>
        <end position="356"/>
    </location>
</feature>
<dbReference type="Gene3D" id="1.20.1640.10">
    <property type="entry name" value="Multidrug efflux transporter AcrB transmembrane domain"/>
    <property type="match status" value="2"/>
</dbReference>
<proteinExistence type="predicted"/>
<dbReference type="InterPro" id="IPR001036">
    <property type="entry name" value="Acrflvin-R"/>
</dbReference>
<name>A0A432Y9W0_9GAMM</name>
<feature type="transmembrane region" description="Helical" evidence="1">
    <location>
        <begin position="1000"/>
        <end position="1024"/>
    </location>
</feature>
<accession>A0A432Y9W0</accession>
<dbReference type="Proteomes" id="UP000287330">
    <property type="component" value="Unassembled WGS sequence"/>
</dbReference>
<evidence type="ECO:0000313" key="3">
    <source>
        <dbReference type="Proteomes" id="UP000287330"/>
    </source>
</evidence>
<dbReference type="AlphaFoldDB" id="A0A432Y9W0"/>
<feature type="transmembrane region" description="Helical" evidence="1">
    <location>
        <begin position="865"/>
        <end position="883"/>
    </location>
</feature>
<feature type="transmembrane region" description="Helical" evidence="1">
    <location>
        <begin position="919"/>
        <end position="940"/>
    </location>
</feature>
<dbReference type="SUPFAM" id="SSF82866">
    <property type="entry name" value="Multidrug efflux transporter AcrB transmembrane domain"/>
    <property type="match status" value="2"/>
</dbReference>
<sequence>MIEWLIRHKHTTIVAVLILCLLGITAAFRIPIQMIPDLEVRTISVQTQWPGATPQDIEKEILIEQEEFLRTIPNLQRMESTANTGQATIELDFPYSVDVAETLILVNNALTQVPNYPENVDEPKIFAASFSSNAFMYFRVAPIEGNPQQLDMIMMRDYIEDNVRPRMSSVAGVSQVEVSGGAERQVRIQLDDAALVQHNVSVADVQRVLRARNQDTSAGDLEQGKRLYLLRTTGRFDALEDIGDTIIRRDGQQLVRLSDVASITLSHFELRSESWFKDNQVLSLQVQRESGSNVIDIKYAMLDEVERINEELLRPAGMEIILNSDDVRYVEQSISNVLVNLFIGAVFATLVMYAFMRTFRGTMMAVIGIPICTLAGFIGLLLLDRTINVISLAGIAFALGMTLDNAIVVLESIEHERRQNKKPMQAAIDGVKQVWTAVLTSTLTTVLVFLPILFIQQEAGQLYSDVAIAISSAIVASMILSVTLVPLLAAQFPPPLKKQNMDWADAITSRAEKLYKRRGRSIATVGVTAAAVVGIWWWLMPPAEYLPEGEEAKTFATMSAPPGYNLSTMSAIAAEIRAIFDPALVTENAEVTESGLTIPALKAISYSVQPTNMRIIAETRDPDRIDELMARITEVYERYPGMRAFAAKGSIISSNDGGTRSINVDVSGNELAPLYAAARAIYQRSQEVFEQPRIQTNPNALTLAQPLIEVQPDWDRLSELDISAEVLGSAVASLSDGAFVGEFFRGDDKIDMYLFSDQATAVKPSDLDSLPVIQRDGRPVFLSSVADIVETVDTSTVRRVDSRRTVTLNIIPPESVALEQGVQQVREDVIGYLRSQGEIPNDITTQLSGAADQLAETQSALMENYLLAVAIVYLLMVAIFAHWGHPLLIMTTIPMGISAGIAGLALLNGIGLFQQPFDMITMLGFLILMGTVINNPILVVERTLFLKKQQNCSVQDALSGALKSRIRPIAITTVTTLCGIAPLVFIPGEGTELYRGVGTIVMFGLMGAAIVTVLTLPALTALFLRSRLSK</sequence>
<dbReference type="GO" id="GO:0042910">
    <property type="term" value="F:xenobiotic transmembrane transporter activity"/>
    <property type="evidence" value="ECO:0007669"/>
    <property type="project" value="TreeGrafter"/>
</dbReference>
<dbReference type="InterPro" id="IPR027463">
    <property type="entry name" value="AcrB_DN_DC_subdom"/>
</dbReference>
<dbReference type="Gene3D" id="3.30.70.1440">
    <property type="entry name" value="Multidrug efflux transporter AcrB pore domain"/>
    <property type="match status" value="1"/>
</dbReference>
<dbReference type="OrthoDB" id="9757904at2"/>
<dbReference type="EMBL" id="PIPV01000002">
    <property type="protein sequence ID" value="RUO57691.1"/>
    <property type="molecule type" value="Genomic_DNA"/>
</dbReference>
<feature type="transmembrane region" description="Helical" evidence="1">
    <location>
        <begin position="363"/>
        <end position="383"/>
    </location>
</feature>
<feature type="transmembrane region" description="Helical" evidence="1">
    <location>
        <begin position="434"/>
        <end position="454"/>
    </location>
</feature>
<organism evidence="2 3">
    <name type="scientific">Idiomarina fontislapidosi</name>
    <dbReference type="NCBI Taxonomy" id="263723"/>
    <lineage>
        <taxon>Bacteria</taxon>
        <taxon>Pseudomonadati</taxon>
        <taxon>Pseudomonadota</taxon>
        <taxon>Gammaproteobacteria</taxon>
        <taxon>Alteromonadales</taxon>
        <taxon>Idiomarinaceae</taxon>
        <taxon>Idiomarina</taxon>
    </lineage>
</organism>
<dbReference type="RefSeq" id="WP_110573052.1">
    <property type="nucleotide sequence ID" value="NZ_PIPV01000002.1"/>
</dbReference>
<dbReference type="GO" id="GO:0005886">
    <property type="term" value="C:plasma membrane"/>
    <property type="evidence" value="ECO:0007669"/>
    <property type="project" value="TreeGrafter"/>
</dbReference>
<dbReference type="PANTHER" id="PTHR32063:SF0">
    <property type="entry name" value="SWARMING MOTILITY PROTEIN SWRC"/>
    <property type="match status" value="1"/>
</dbReference>
<dbReference type="SUPFAM" id="SSF82693">
    <property type="entry name" value="Multidrug efflux transporter AcrB pore domain, PN1, PN2, PC1 and PC2 subdomains"/>
    <property type="match status" value="2"/>
</dbReference>
<feature type="transmembrane region" description="Helical" evidence="1">
    <location>
        <begin position="969"/>
        <end position="988"/>
    </location>
</feature>
<feature type="transmembrane region" description="Helical" evidence="1">
    <location>
        <begin position="466"/>
        <end position="489"/>
    </location>
</feature>
<gene>
    <name evidence="2" type="ORF">CWE25_04275</name>
</gene>
<keyword evidence="1" id="KW-0812">Transmembrane</keyword>
<dbReference type="PRINTS" id="PR00702">
    <property type="entry name" value="ACRIFLAVINRP"/>
</dbReference>
<dbReference type="Gene3D" id="3.30.70.1320">
    <property type="entry name" value="Multidrug efflux transporter AcrB pore domain like"/>
    <property type="match status" value="1"/>
</dbReference>